<protein>
    <submittedName>
        <fullName evidence="2">Uncharacterized protein</fullName>
    </submittedName>
</protein>
<name>A0A382TBF8_9ZZZZ</name>
<accession>A0A382TBF8</accession>
<evidence type="ECO:0000256" key="1">
    <source>
        <dbReference type="SAM" id="Phobius"/>
    </source>
</evidence>
<gene>
    <name evidence="2" type="ORF">METZ01_LOCUS372230</name>
</gene>
<keyword evidence="1" id="KW-1133">Transmembrane helix</keyword>
<keyword evidence="1" id="KW-0472">Membrane</keyword>
<dbReference type="EMBL" id="UINC01135310">
    <property type="protein sequence ID" value="SVD19376.1"/>
    <property type="molecule type" value="Genomic_DNA"/>
</dbReference>
<dbReference type="AlphaFoldDB" id="A0A382TBF8"/>
<keyword evidence="1" id="KW-0812">Transmembrane</keyword>
<reference evidence="2" key="1">
    <citation type="submission" date="2018-05" db="EMBL/GenBank/DDBJ databases">
        <authorList>
            <person name="Lanie J.A."/>
            <person name="Ng W.-L."/>
            <person name="Kazmierczak K.M."/>
            <person name="Andrzejewski T.M."/>
            <person name="Davidsen T.M."/>
            <person name="Wayne K.J."/>
            <person name="Tettelin H."/>
            <person name="Glass J.I."/>
            <person name="Rusch D."/>
            <person name="Podicherti R."/>
            <person name="Tsui H.-C.T."/>
            <person name="Winkler M.E."/>
        </authorList>
    </citation>
    <scope>NUCLEOTIDE SEQUENCE</scope>
</reference>
<proteinExistence type="predicted"/>
<evidence type="ECO:0000313" key="2">
    <source>
        <dbReference type="EMBL" id="SVD19376.1"/>
    </source>
</evidence>
<feature type="non-terminal residue" evidence="2">
    <location>
        <position position="84"/>
    </location>
</feature>
<sequence length="84" mass="9592">MWDHRSQKEKKRLRSLIPYILYGGLVFYGIIYLSILNTVNRERTGTTVKTGFGGDTKEIIEARQKEEGEIKESFGALRKRVSGG</sequence>
<feature type="transmembrane region" description="Helical" evidence="1">
    <location>
        <begin position="16"/>
        <end position="35"/>
    </location>
</feature>
<organism evidence="2">
    <name type="scientific">marine metagenome</name>
    <dbReference type="NCBI Taxonomy" id="408172"/>
    <lineage>
        <taxon>unclassified sequences</taxon>
        <taxon>metagenomes</taxon>
        <taxon>ecological metagenomes</taxon>
    </lineage>
</organism>